<proteinExistence type="predicted"/>
<dbReference type="EMBL" id="OU503040">
    <property type="protein sequence ID" value="CAI9761534.1"/>
    <property type="molecule type" value="Genomic_DNA"/>
</dbReference>
<dbReference type="AlphaFoldDB" id="A0AAD1Z275"/>
<reference evidence="1" key="1">
    <citation type="submission" date="2023-05" db="EMBL/GenBank/DDBJ databases">
        <authorList>
            <person name="Huff M."/>
        </authorList>
    </citation>
    <scope>NUCLEOTIDE SEQUENCE</scope>
</reference>
<dbReference type="Proteomes" id="UP000834106">
    <property type="component" value="Chromosome 5"/>
</dbReference>
<protein>
    <submittedName>
        <fullName evidence="1">Uncharacterized protein</fullName>
    </submittedName>
</protein>
<name>A0AAD1Z275_9LAMI</name>
<gene>
    <name evidence="1" type="ORF">FPE_LOCUS8964</name>
</gene>
<evidence type="ECO:0000313" key="2">
    <source>
        <dbReference type="Proteomes" id="UP000834106"/>
    </source>
</evidence>
<keyword evidence="2" id="KW-1185">Reference proteome</keyword>
<evidence type="ECO:0000313" key="1">
    <source>
        <dbReference type="EMBL" id="CAI9761534.1"/>
    </source>
</evidence>
<sequence>MAALWKKFFKLKQGPHWWNRQVFGDIFQWVRDAKDRVDVAETIYDRDLILEHRDLLHQEYAVLNQTLSIEEGFWKQKADSRWDLLSAPTQSLDLLRPNIILRLLMEDDNLALNRNLLIHEVREAVFSIDADSAVGPNGFSS</sequence>
<organism evidence="1 2">
    <name type="scientific">Fraxinus pennsylvanica</name>
    <dbReference type="NCBI Taxonomy" id="56036"/>
    <lineage>
        <taxon>Eukaryota</taxon>
        <taxon>Viridiplantae</taxon>
        <taxon>Streptophyta</taxon>
        <taxon>Embryophyta</taxon>
        <taxon>Tracheophyta</taxon>
        <taxon>Spermatophyta</taxon>
        <taxon>Magnoliopsida</taxon>
        <taxon>eudicotyledons</taxon>
        <taxon>Gunneridae</taxon>
        <taxon>Pentapetalae</taxon>
        <taxon>asterids</taxon>
        <taxon>lamiids</taxon>
        <taxon>Lamiales</taxon>
        <taxon>Oleaceae</taxon>
        <taxon>Oleeae</taxon>
        <taxon>Fraxinus</taxon>
    </lineage>
</organism>
<accession>A0AAD1Z275</accession>